<dbReference type="InterPro" id="IPR036265">
    <property type="entry name" value="HIT-like_sf"/>
</dbReference>
<dbReference type="EMBL" id="BSDR01000001">
    <property type="protein sequence ID" value="GLI35571.1"/>
    <property type="molecule type" value="Genomic_DNA"/>
</dbReference>
<dbReference type="SUPFAM" id="SSF54197">
    <property type="entry name" value="HIT-like"/>
    <property type="match status" value="1"/>
</dbReference>
<evidence type="ECO:0000313" key="1">
    <source>
        <dbReference type="EMBL" id="GLI35571.1"/>
    </source>
</evidence>
<reference evidence="1" key="1">
    <citation type="submission" date="2022-12" db="EMBL/GenBank/DDBJ databases">
        <title>Reference genome sequencing for broad-spectrum identification of bacterial and archaeal isolates by mass spectrometry.</title>
        <authorList>
            <person name="Sekiguchi Y."/>
            <person name="Tourlousse D.M."/>
        </authorList>
    </citation>
    <scope>NUCLEOTIDE SEQUENCE</scope>
    <source>
        <strain evidence="1">ASRB1</strain>
    </source>
</reference>
<evidence type="ECO:0000313" key="2">
    <source>
        <dbReference type="Proteomes" id="UP001144372"/>
    </source>
</evidence>
<accession>A0A9W6FVB7</accession>
<organism evidence="1 2">
    <name type="scientific">Desulforhabdus amnigena</name>
    <dbReference type="NCBI Taxonomy" id="40218"/>
    <lineage>
        <taxon>Bacteria</taxon>
        <taxon>Pseudomonadati</taxon>
        <taxon>Thermodesulfobacteriota</taxon>
        <taxon>Syntrophobacteria</taxon>
        <taxon>Syntrophobacterales</taxon>
        <taxon>Syntrophobacteraceae</taxon>
        <taxon>Desulforhabdus</taxon>
    </lineage>
</organism>
<dbReference type="PANTHER" id="PTHR42763:SF2">
    <property type="entry name" value="ADP-GLUCOSE PHOSPHORYLASE"/>
    <property type="match status" value="1"/>
</dbReference>
<keyword evidence="2" id="KW-1185">Reference proteome</keyword>
<dbReference type="InterPro" id="IPR053177">
    <property type="entry name" value="ADP-glucose_phosphorylase"/>
</dbReference>
<dbReference type="PANTHER" id="PTHR42763">
    <property type="entry name" value="ADP-GLUCOSE PHOSPHORYLASE"/>
    <property type="match status" value="1"/>
</dbReference>
<sequence length="349" mass="40161">MAKISFESWRQTAIFHNPLKNGQLDTQEIEVRIDPLTGHQSTFNPALEGKISILFPDTDYAYLEERAEATQGQCFMCDGRWRTATPTYSTDILPGGRLQRGEAVLFPNLFPLAAFHAVVILGDRHFRLPNEISADLLEDAFAISVEYFRECHRYNPSVRYFTINANFLLPAGASVMHPHLQLLGSPFPGTHHQLLLEKSLAYYEANGSCYWTDLAKEEIERGERMITRMSDSTWFTAYAPVGANETDAVWTETSHFLEWGTAEIRQMAEGIAGVLRGYHDMKFSTYNFSCFSGPVDRSSPEFRCFLRLVNRQNAMPHHRTDDYYFQKLLKNEIIIQRPEKLATFLRRYF</sequence>
<proteinExistence type="predicted"/>
<gene>
    <name evidence="1" type="ORF">DAMNIGENAA_30040</name>
</gene>
<comment type="caution">
    <text evidence="1">The sequence shown here is derived from an EMBL/GenBank/DDBJ whole genome shotgun (WGS) entry which is preliminary data.</text>
</comment>
<protein>
    <recommendedName>
        <fullName evidence="3">Galactose-1-phosphate uridylyltransferase</fullName>
    </recommendedName>
</protein>
<evidence type="ECO:0008006" key="3">
    <source>
        <dbReference type="Google" id="ProtNLM"/>
    </source>
</evidence>
<dbReference type="RefSeq" id="WP_281795524.1">
    <property type="nucleotide sequence ID" value="NZ_BSDR01000001.1"/>
</dbReference>
<dbReference type="AlphaFoldDB" id="A0A9W6FVB7"/>
<name>A0A9W6FVB7_9BACT</name>
<dbReference type="Proteomes" id="UP001144372">
    <property type="component" value="Unassembled WGS sequence"/>
</dbReference>
<dbReference type="Gene3D" id="3.30.428.10">
    <property type="entry name" value="HIT-like"/>
    <property type="match status" value="2"/>
</dbReference>